<proteinExistence type="inferred from homology"/>
<evidence type="ECO:0000259" key="5">
    <source>
        <dbReference type="Pfam" id="PF25973"/>
    </source>
</evidence>
<reference evidence="7 8" key="1">
    <citation type="submission" date="2019-02" db="EMBL/GenBank/DDBJ databases">
        <title>Genomic Encyclopedia of Type Strains, Phase IV (KMG-IV): sequencing the most valuable type-strain genomes for metagenomic binning, comparative biology and taxonomic classification.</title>
        <authorList>
            <person name="Goeker M."/>
        </authorList>
    </citation>
    <scope>NUCLEOTIDE SEQUENCE [LARGE SCALE GENOMIC DNA]</scope>
    <source>
        <strain evidence="7 8">DSM 105135</strain>
    </source>
</reference>
<evidence type="ECO:0000313" key="8">
    <source>
        <dbReference type="Proteomes" id="UP000292423"/>
    </source>
</evidence>
<feature type="chain" id="PRO_5020207201" evidence="3">
    <location>
        <begin position="23"/>
        <end position="365"/>
    </location>
</feature>
<dbReference type="SUPFAM" id="SSF111369">
    <property type="entry name" value="HlyD-like secretion proteins"/>
    <property type="match status" value="1"/>
</dbReference>
<dbReference type="RefSeq" id="WP_130410445.1">
    <property type="nucleotide sequence ID" value="NZ_SHKX01000003.1"/>
</dbReference>
<feature type="domain" description="CzcB-like C-terminal circularly permuted SH3-like" evidence="6">
    <location>
        <begin position="296"/>
        <end position="353"/>
    </location>
</feature>
<name>A0A4Q7ZDP6_9GAMM</name>
<feature type="domain" description="CzcB-like barrel-sandwich hybrid" evidence="5">
    <location>
        <begin position="67"/>
        <end position="212"/>
    </location>
</feature>
<dbReference type="GO" id="GO:0046914">
    <property type="term" value="F:transition metal ion binding"/>
    <property type="evidence" value="ECO:0007669"/>
    <property type="project" value="TreeGrafter"/>
</dbReference>
<dbReference type="Gene3D" id="2.40.50.100">
    <property type="match status" value="1"/>
</dbReference>
<evidence type="ECO:0000256" key="1">
    <source>
        <dbReference type="ARBA" id="ARBA00009477"/>
    </source>
</evidence>
<dbReference type="InterPro" id="IPR058648">
    <property type="entry name" value="HH_CzcB-like"/>
</dbReference>
<comment type="similarity">
    <text evidence="1">Belongs to the membrane fusion protein (MFP) (TC 8.A.1) family.</text>
</comment>
<feature type="signal peptide" evidence="3">
    <location>
        <begin position="1"/>
        <end position="22"/>
    </location>
</feature>
<dbReference type="InterPro" id="IPR058649">
    <property type="entry name" value="CzcB_C"/>
</dbReference>
<dbReference type="PANTHER" id="PTHR30097">
    <property type="entry name" value="CATION EFFLUX SYSTEM PROTEIN CUSB"/>
    <property type="match status" value="1"/>
</dbReference>
<dbReference type="GO" id="GO:0016020">
    <property type="term" value="C:membrane"/>
    <property type="evidence" value="ECO:0007669"/>
    <property type="project" value="InterPro"/>
</dbReference>
<sequence length="365" mass="37641">MVFRLSCVAAALCAVLTGPVLAADAFAVSPQQIQNLGIRLLPLAPSPSGALSVSYPARVVLSPDQEQVVSSPLAALVTRVQVQDGQPVKAGQPLLILQSPELSTLQLALVQAVSRSRLAGAAWQREKELFDTGITPQRRLLEAEAARQEAQAGLMQARTALQLAGMAEGAIRRLESGAAPAPELVIGAPAAGVVTGMAIRPGQRVQAAEALLHLVRPTPVWVEIQLPLAVAGRYKPGMAVQVGAQSATLVSISPVAGGGQSVSARARLNAGPATPLLPGTALEARLPSTGGAWRLPQAAVTRQGAQAYVFVRSRNGFTARPVTVSVAAGDQVRVEGPLQAGDQVAVSNIIALKGVWLGESGMEAE</sequence>
<feature type="domain" description="CzcB-like alpha-helical hairpin" evidence="4">
    <location>
        <begin position="108"/>
        <end position="162"/>
    </location>
</feature>
<dbReference type="InterPro" id="IPR058647">
    <property type="entry name" value="BSH_CzcB-like"/>
</dbReference>
<dbReference type="GO" id="GO:0030288">
    <property type="term" value="C:outer membrane-bounded periplasmic space"/>
    <property type="evidence" value="ECO:0007669"/>
    <property type="project" value="TreeGrafter"/>
</dbReference>
<dbReference type="GO" id="GO:0022857">
    <property type="term" value="F:transmembrane transporter activity"/>
    <property type="evidence" value="ECO:0007669"/>
    <property type="project" value="InterPro"/>
</dbReference>
<dbReference type="GO" id="GO:0015679">
    <property type="term" value="P:plasma membrane copper ion transport"/>
    <property type="evidence" value="ECO:0007669"/>
    <property type="project" value="TreeGrafter"/>
</dbReference>
<accession>A0A4Q7ZDP6</accession>
<dbReference type="GO" id="GO:0060003">
    <property type="term" value="P:copper ion export"/>
    <property type="evidence" value="ECO:0007669"/>
    <property type="project" value="TreeGrafter"/>
</dbReference>
<dbReference type="InterPro" id="IPR006143">
    <property type="entry name" value="RND_pump_MFP"/>
</dbReference>
<dbReference type="Pfam" id="PF25893">
    <property type="entry name" value="HH_CzcB"/>
    <property type="match status" value="1"/>
</dbReference>
<keyword evidence="2" id="KW-0813">Transport</keyword>
<dbReference type="Gene3D" id="1.10.287.470">
    <property type="entry name" value="Helix hairpin bin"/>
    <property type="match status" value="1"/>
</dbReference>
<evidence type="ECO:0000259" key="6">
    <source>
        <dbReference type="Pfam" id="PF25975"/>
    </source>
</evidence>
<evidence type="ECO:0000256" key="3">
    <source>
        <dbReference type="SAM" id="SignalP"/>
    </source>
</evidence>
<keyword evidence="3" id="KW-0732">Signal</keyword>
<organism evidence="7 8">
    <name type="scientific">Fluviicoccus keumensis</name>
    <dbReference type="NCBI Taxonomy" id="1435465"/>
    <lineage>
        <taxon>Bacteria</taxon>
        <taxon>Pseudomonadati</taxon>
        <taxon>Pseudomonadota</taxon>
        <taxon>Gammaproteobacteria</taxon>
        <taxon>Moraxellales</taxon>
        <taxon>Moraxellaceae</taxon>
        <taxon>Fluviicoccus</taxon>
    </lineage>
</organism>
<dbReference type="Pfam" id="PF25975">
    <property type="entry name" value="CzcB_C"/>
    <property type="match status" value="1"/>
</dbReference>
<protein>
    <submittedName>
        <fullName evidence="7">RND family efflux transporter MFP subunit</fullName>
    </submittedName>
</protein>
<dbReference type="NCBIfam" id="TIGR01730">
    <property type="entry name" value="RND_mfp"/>
    <property type="match status" value="1"/>
</dbReference>
<dbReference type="Proteomes" id="UP000292423">
    <property type="component" value="Unassembled WGS sequence"/>
</dbReference>
<evidence type="ECO:0000256" key="2">
    <source>
        <dbReference type="ARBA" id="ARBA00022448"/>
    </source>
</evidence>
<dbReference type="PANTHER" id="PTHR30097:SF4">
    <property type="entry name" value="SLR6042 PROTEIN"/>
    <property type="match status" value="1"/>
</dbReference>
<keyword evidence="8" id="KW-1185">Reference proteome</keyword>
<dbReference type="OrthoDB" id="9806939at2"/>
<dbReference type="InterPro" id="IPR051909">
    <property type="entry name" value="MFP_Cation_Efflux"/>
</dbReference>
<dbReference type="Pfam" id="PF25973">
    <property type="entry name" value="BSH_CzcB"/>
    <property type="match status" value="1"/>
</dbReference>
<evidence type="ECO:0000259" key="4">
    <source>
        <dbReference type="Pfam" id="PF25893"/>
    </source>
</evidence>
<dbReference type="EMBL" id="SHKX01000003">
    <property type="protein sequence ID" value="RZU48165.1"/>
    <property type="molecule type" value="Genomic_DNA"/>
</dbReference>
<gene>
    <name evidence="7" type="ORF">EV700_0139</name>
</gene>
<comment type="caution">
    <text evidence="7">The sequence shown here is derived from an EMBL/GenBank/DDBJ whole genome shotgun (WGS) entry which is preliminary data.</text>
</comment>
<dbReference type="Gene3D" id="2.40.420.20">
    <property type="match status" value="1"/>
</dbReference>
<dbReference type="AlphaFoldDB" id="A0A4Q7ZDP6"/>
<evidence type="ECO:0000313" key="7">
    <source>
        <dbReference type="EMBL" id="RZU48165.1"/>
    </source>
</evidence>